<dbReference type="Gene3D" id="2.40.33.20">
    <property type="entry name" value="PK beta-barrel domain-like"/>
    <property type="match status" value="1"/>
</dbReference>
<dbReference type="eggNOG" id="COG3217">
    <property type="taxonomic scope" value="Bacteria"/>
</dbReference>
<evidence type="ECO:0000313" key="2">
    <source>
        <dbReference type="EMBL" id="AGI69746.1"/>
    </source>
</evidence>
<dbReference type="HOGENOM" id="CLU_028286_5_0_5"/>
<evidence type="ECO:0000259" key="1">
    <source>
        <dbReference type="PROSITE" id="PS51340"/>
    </source>
</evidence>
<protein>
    <submittedName>
        <fullName evidence="2">Molybdenum cofactor sulfurase-like protein</fullName>
    </submittedName>
</protein>
<dbReference type="Pfam" id="PF03476">
    <property type="entry name" value="MOSC_N"/>
    <property type="match status" value="1"/>
</dbReference>
<dbReference type="AlphaFoldDB" id="M9RH63"/>
<proteinExistence type="predicted"/>
<dbReference type="InterPro" id="IPR052716">
    <property type="entry name" value="MOSC_domain"/>
</dbReference>
<dbReference type="EMBL" id="CP003740">
    <property type="protein sequence ID" value="AGI69746.1"/>
    <property type="molecule type" value="Genomic_DNA"/>
</dbReference>
<dbReference type="PROSITE" id="PS51340">
    <property type="entry name" value="MOSC"/>
    <property type="match status" value="1"/>
</dbReference>
<dbReference type="Proteomes" id="UP000005307">
    <property type="component" value="Chromosome"/>
</dbReference>
<dbReference type="GO" id="GO:0030151">
    <property type="term" value="F:molybdenum ion binding"/>
    <property type="evidence" value="ECO:0007669"/>
    <property type="project" value="InterPro"/>
</dbReference>
<dbReference type="InterPro" id="IPR005302">
    <property type="entry name" value="MoCF_Sase_C"/>
</dbReference>
<dbReference type="STRING" id="391626.OAN307_c43780"/>
<dbReference type="SUPFAM" id="SSF50800">
    <property type="entry name" value="PK beta-barrel domain-like"/>
    <property type="match status" value="1"/>
</dbReference>
<keyword evidence="3" id="KW-1185">Reference proteome</keyword>
<dbReference type="PANTHER" id="PTHR36930:SF1">
    <property type="entry name" value="MOSC DOMAIN-CONTAINING PROTEIN"/>
    <property type="match status" value="1"/>
</dbReference>
<dbReference type="GO" id="GO:0003824">
    <property type="term" value="F:catalytic activity"/>
    <property type="evidence" value="ECO:0007669"/>
    <property type="project" value="InterPro"/>
</dbReference>
<name>M9RH63_9RHOB</name>
<dbReference type="PANTHER" id="PTHR36930">
    <property type="entry name" value="METAL-SULFUR CLUSTER BIOSYNTHESIS PROTEINS YUAD-RELATED"/>
    <property type="match status" value="1"/>
</dbReference>
<dbReference type="RefSeq" id="WP_015501661.1">
    <property type="nucleotide sequence ID" value="NC_020911.1"/>
</dbReference>
<feature type="domain" description="MOSC" evidence="1">
    <location>
        <begin position="106"/>
        <end position="247"/>
    </location>
</feature>
<organism evidence="2 3">
    <name type="scientific">Octadecabacter antarcticus 307</name>
    <dbReference type="NCBI Taxonomy" id="391626"/>
    <lineage>
        <taxon>Bacteria</taxon>
        <taxon>Pseudomonadati</taxon>
        <taxon>Pseudomonadota</taxon>
        <taxon>Alphaproteobacteria</taxon>
        <taxon>Rhodobacterales</taxon>
        <taxon>Roseobacteraceae</taxon>
        <taxon>Octadecabacter</taxon>
    </lineage>
</organism>
<dbReference type="GO" id="GO:0030170">
    <property type="term" value="F:pyridoxal phosphate binding"/>
    <property type="evidence" value="ECO:0007669"/>
    <property type="project" value="InterPro"/>
</dbReference>
<dbReference type="InterPro" id="IPR005303">
    <property type="entry name" value="MOCOS_middle"/>
</dbReference>
<evidence type="ECO:0000313" key="3">
    <source>
        <dbReference type="Proteomes" id="UP000005307"/>
    </source>
</evidence>
<dbReference type="KEGG" id="oat:OAN307_c43780"/>
<dbReference type="Pfam" id="PF03473">
    <property type="entry name" value="MOSC"/>
    <property type="match status" value="1"/>
</dbReference>
<reference evidence="2 3" key="1">
    <citation type="journal article" date="2013" name="PLoS ONE">
        <title>Poles Apart: Arctic and Antarctic Octadecabacter strains Share High Genome Plasticity and a New Type of Xanthorhodopsin.</title>
        <authorList>
            <person name="Vollmers J."/>
            <person name="Voget S."/>
            <person name="Dietrich S."/>
            <person name="Gollnow K."/>
            <person name="Smits M."/>
            <person name="Meyer K."/>
            <person name="Brinkhoff T."/>
            <person name="Simon M."/>
            <person name="Daniel R."/>
        </authorList>
    </citation>
    <scope>NUCLEOTIDE SEQUENCE [LARGE SCALE GENOMIC DNA]</scope>
    <source>
        <strain evidence="2 3">307</strain>
    </source>
</reference>
<dbReference type="OrthoDB" id="581532at2"/>
<dbReference type="InterPro" id="IPR011037">
    <property type="entry name" value="Pyrv_Knase-like_insert_dom_sf"/>
</dbReference>
<accession>M9RH63</accession>
<sequence>MGTVAELWRHPIKSHGREPLAAVDLSAGKCVPWDRHWAVTHKDSKFDGGAWARCRNFMIGSRTPGLAGIWAEFDAATQTITLRHQDLGEITFNPDDTDTGFLDWVAPLCPPDRAAPKAIVKATDRGMTDSELPSVSIMNRASHMAVEAVIGHPLEMERWRGNIWLDGVDAWTELEWMGQTIRIGEAELEIREPCVRCMLTAANPVTGVRDADTLGALKNTFGHQHFGVYAVVTKDGHVALGDQTQVL</sequence>
<gene>
    <name evidence="2" type="ORF">OAN307_c43780</name>
</gene>